<keyword evidence="6 7" id="KW-0067">ATP-binding</keyword>
<evidence type="ECO:0000256" key="9">
    <source>
        <dbReference type="SAM" id="Phobius"/>
    </source>
</evidence>
<dbReference type="SMART" id="SM00220">
    <property type="entry name" value="S_TKc"/>
    <property type="match status" value="1"/>
</dbReference>
<evidence type="ECO:0000259" key="10">
    <source>
        <dbReference type="PROSITE" id="PS50011"/>
    </source>
</evidence>
<keyword evidence="5" id="KW-0418">Kinase</keyword>
<dbReference type="InterPro" id="IPR011009">
    <property type="entry name" value="Kinase-like_dom_sf"/>
</dbReference>
<keyword evidence="9" id="KW-0812">Transmembrane</keyword>
<evidence type="ECO:0000256" key="3">
    <source>
        <dbReference type="ARBA" id="ARBA00022679"/>
    </source>
</evidence>
<dbReference type="Gene3D" id="3.30.200.20">
    <property type="entry name" value="Phosphorylase Kinase, domain 1"/>
    <property type="match status" value="1"/>
</dbReference>
<protein>
    <recommendedName>
        <fullName evidence="1">non-specific serine/threonine protein kinase</fullName>
        <ecNumber evidence="1">2.7.11.1</ecNumber>
    </recommendedName>
</protein>
<feature type="domain" description="Protein kinase" evidence="10">
    <location>
        <begin position="16"/>
        <end position="272"/>
    </location>
</feature>
<keyword evidence="3" id="KW-0808">Transferase</keyword>
<evidence type="ECO:0000313" key="12">
    <source>
        <dbReference type="Proteomes" id="UP001501079"/>
    </source>
</evidence>
<proteinExistence type="predicted"/>
<evidence type="ECO:0000256" key="5">
    <source>
        <dbReference type="ARBA" id="ARBA00022777"/>
    </source>
</evidence>
<reference evidence="12" key="1">
    <citation type="journal article" date="2019" name="Int. J. Syst. Evol. Microbiol.">
        <title>The Global Catalogue of Microorganisms (GCM) 10K type strain sequencing project: providing services to taxonomists for standard genome sequencing and annotation.</title>
        <authorList>
            <consortium name="The Broad Institute Genomics Platform"/>
            <consortium name="The Broad Institute Genome Sequencing Center for Infectious Disease"/>
            <person name="Wu L."/>
            <person name="Ma J."/>
        </authorList>
    </citation>
    <scope>NUCLEOTIDE SEQUENCE [LARGE SCALE GENOMIC DNA]</scope>
    <source>
        <strain evidence="12">JCM 17591</strain>
    </source>
</reference>
<evidence type="ECO:0000256" key="6">
    <source>
        <dbReference type="ARBA" id="ARBA00022840"/>
    </source>
</evidence>
<dbReference type="Pfam" id="PF00069">
    <property type="entry name" value="Pkinase"/>
    <property type="match status" value="1"/>
</dbReference>
<dbReference type="InterPro" id="IPR000719">
    <property type="entry name" value="Prot_kinase_dom"/>
</dbReference>
<name>A0ABP7ZYR4_9MICO</name>
<evidence type="ECO:0000256" key="4">
    <source>
        <dbReference type="ARBA" id="ARBA00022741"/>
    </source>
</evidence>
<keyword evidence="9" id="KW-0472">Membrane</keyword>
<feature type="region of interest" description="Disordered" evidence="8">
    <location>
        <begin position="288"/>
        <end position="352"/>
    </location>
</feature>
<feature type="compositionally biased region" description="Gly residues" evidence="8">
    <location>
        <begin position="422"/>
        <end position="444"/>
    </location>
</feature>
<feature type="compositionally biased region" description="Basic and acidic residues" evidence="8">
    <location>
        <begin position="445"/>
        <end position="456"/>
    </location>
</feature>
<evidence type="ECO:0000256" key="1">
    <source>
        <dbReference type="ARBA" id="ARBA00012513"/>
    </source>
</evidence>
<gene>
    <name evidence="11" type="ORF">GCM10022287_16490</name>
</gene>
<dbReference type="PROSITE" id="PS00107">
    <property type="entry name" value="PROTEIN_KINASE_ATP"/>
    <property type="match status" value="1"/>
</dbReference>
<dbReference type="PROSITE" id="PS50011">
    <property type="entry name" value="PROTEIN_KINASE_DOM"/>
    <property type="match status" value="1"/>
</dbReference>
<evidence type="ECO:0000256" key="8">
    <source>
        <dbReference type="SAM" id="MobiDB-lite"/>
    </source>
</evidence>
<dbReference type="PANTHER" id="PTHR43289">
    <property type="entry name" value="MITOGEN-ACTIVATED PROTEIN KINASE KINASE KINASE 20-RELATED"/>
    <property type="match status" value="1"/>
</dbReference>
<organism evidence="11 12">
    <name type="scientific">Gryllotalpicola koreensis</name>
    <dbReference type="NCBI Taxonomy" id="993086"/>
    <lineage>
        <taxon>Bacteria</taxon>
        <taxon>Bacillati</taxon>
        <taxon>Actinomycetota</taxon>
        <taxon>Actinomycetes</taxon>
        <taxon>Micrococcales</taxon>
        <taxon>Microbacteriaceae</taxon>
        <taxon>Gryllotalpicola</taxon>
    </lineage>
</organism>
<comment type="caution">
    <text evidence="11">The sequence shown here is derived from an EMBL/GenBank/DDBJ whole genome shotgun (WGS) entry which is preliminary data.</text>
</comment>
<keyword evidence="9" id="KW-1133">Transmembrane helix</keyword>
<keyword evidence="2" id="KW-0723">Serine/threonine-protein kinase</keyword>
<dbReference type="EMBL" id="BAABBW010000002">
    <property type="protein sequence ID" value="GAA4173704.1"/>
    <property type="molecule type" value="Genomic_DNA"/>
</dbReference>
<evidence type="ECO:0000313" key="11">
    <source>
        <dbReference type="EMBL" id="GAA4173704.1"/>
    </source>
</evidence>
<sequence>MSESDGAPRTVLAERYLLGEALGRGGMATVFRARDEKLGRDVAVKVFDTGAPGDDAERRLREVRLLAGANHPHLVTLFDAELDAADHDGFLVMELVEGESLRQRLARFGADAELARRVVVELSGALAYLHERGIVHRDLKPENVLIERDAGRLKLVDFGIAQLVGAERLTTAGTVLGTAAYLSPEQVAGQAAGAATDVYALGLVALETVTGQRAFPGTSVESAVARLTRDPAIPAGLPAEWAALLAAMTAREPEARPAAADVAATAAGLPALSVEGAQPAAPVEAARQAAPAEGGATVPMQTASETGRTLRYPGVLGPSGFSGAPAERTAPTRRLAPVDGSGVPEPVLGREPARRRRRAGLIAAGVAAALVAGGAIAIALASNHHAAAHPSPTATSPAVTTTTAVPQPVVTVTAVPAPPGGGPGKEPAGGNGPGNGPGGGPGHGNGKDKGKKGGGD</sequence>
<dbReference type="CDD" id="cd14014">
    <property type="entry name" value="STKc_PknB_like"/>
    <property type="match status" value="1"/>
</dbReference>
<evidence type="ECO:0000256" key="2">
    <source>
        <dbReference type="ARBA" id="ARBA00022527"/>
    </source>
</evidence>
<dbReference type="PANTHER" id="PTHR43289:SF6">
    <property type="entry name" value="SERINE_THREONINE-PROTEIN KINASE NEKL-3"/>
    <property type="match status" value="1"/>
</dbReference>
<dbReference type="RefSeq" id="WP_344753197.1">
    <property type="nucleotide sequence ID" value="NZ_BAABBW010000002.1"/>
</dbReference>
<keyword evidence="12" id="KW-1185">Reference proteome</keyword>
<feature type="transmembrane region" description="Helical" evidence="9">
    <location>
        <begin position="359"/>
        <end position="381"/>
    </location>
</feature>
<dbReference type="EC" id="2.7.11.1" evidence="1"/>
<feature type="binding site" evidence="7">
    <location>
        <position position="45"/>
    </location>
    <ligand>
        <name>ATP</name>
        <dbReference type="ChEBI" id="CHEBI:30616"/>
    </ligand>
</feature>
<evidence type="ECO:0000256" key="7">
    <source>
        <dbReference type="PROSITE-ProRule" id="PRU10141"/>
    </source>
</evidence>
<keyword evidence="4 7" id="KW-0547">Nucleotide-binding</keyword>
<dbReference type="SUPFAM" id="SSF56112">
    <property type="entry name" value="Protein kinase-like (PK-like)"/>
    <property type="match status" value="1"/>
</dbReference>
<dbReference type="Proteomes" id="UP001501079">
    <property type="component" value="Unassembled WGS sequence"/>
</dbReference>
<dbReference type="InterPro" id="IPR008271">
    <property type="entry name" value="Ser/Thr_kinase_AS"/>
</dbReference>
<accession>A0ABP7ZYR4</accession>
<dbReference type="InterPro" id="IPR017441">
    <property type="entry name" value="Protein_kinase_ATP_BS"/>
</dbReference>
<dbReference type="Gene3D" id="1.10.510.10">
    <property type="entry name" value="Transferase(Phosphotransferase) domain 1"/>
    <property type="match status" value="1"/>
</dbReference>
<dbReference type="PROSITE" id="PS00108">
    <property type="entry name" value="PROTEIN_KINASE_ST"/>
    <property type="match status" value="1"/>
</dbReference>
<feature type="region of interest" description="Disordered" evidence="8">
    <location>
        <begin position="412"/>
        <end position="456"/>
    </location>
</feature>